<dbReference type="Gene3D" id="3.40.50.150">
    <property type="entry name" value="Vaccinia Virus protein VP39"/>
    <property type="match status" value="1"/>
</dbReference>
<keyword evidence="3" id="KW-0489">Methyltransferase</keyword>
<dbReference type="Proteomes" id="UP000620670">
    <property type="component" value="Unassembled WGS sequence"/>
</dbReference>
<dbReference type="CDD" id="cd11644">
    <property type="entry name" value="Precorrin-6Y-MT"/>
    <property type="match status" value="1"/>
</dbReference>
<dbReference type="InterPro" id="IPR000878">
    <property type="entry name" value="4pyrrol_Mease"/>
</dbReference>
<dbReference type="Pfam" id="PF00590">
    <property type="entry name" value="TP_methylase"/>
    <property type="match status" value="1"/>
</dbReference>
<keyword evidence="4" id="KW-0808">Transferase</keyword>
<evidence type="ECO:0000313" key="8">
    <source>
        <dbReference type="Proteomes" id="UP000620670"/>
    </source>
</evidence>
<dbReference type="Pfam" id="PF01135">
    <property type="entry name" value="PCMT"/>
    <property type="match status" value="1"/>
</dbReference>
<keyword evidence="8" id="KW-1185">Reference proteome</keyword>
<evidence type="ECO:0000256" key="1">
    <source>
        <dbReference type="ARBA" id="ARBA00004953"/>
    </source>
</evidence>
<evidence type="ECO:0000313" key="7">
    <source>
        <dbReference type="EMBL" id="MBJ6125365.1"/>
    </source>
</evidence>
<keyword evidence="5" id="KW-0949">S-adenosyl-L-methionine</keyword>
<dbReference type="Gene3D" id="3.40.1010.10">
    <property type="entry name" value="Cobalt-precorrin-4 Transmethylase, Domain 1"/>
    <property type="match status" value="1"/>
</dbReference>
<dbReference type="NCBIfam" id="TIGR02467">
    <property type="entry name" value="CbiE"/>
    <property type="match status" value="1"/>
</dbReference>
<evidence type="ECO:0000256" key="2">
    <source>
        <dbReference type="ARBA" id="ARBA00022573"/>
    </source>
</evidence>
<dbReference type="InterPro" id="IPR035996">
    <property type="entry name" value="4pyrrol_Methylase_sf"/>
</dbReference>
<reference evidence="8" key="1">
    <citation type="submission" date="2020-12" db="EMBL/GenBank/DDBJ databases">
        <title>Hymenobacter sp.</title>
        <authorList>
            <person name="Kim M.K."/>
        </authorList>
    </citation>
    <scope>NUCLEOTIDE SEQUENCE [LARGE SCALE GENOMIC DNA]</scope>
    <source>
        <strain evidence="8">BT325</strain>
    </source>
</reference>
<comment type="caution">
    <text evidence="7">The sequence shown here is derived from an EMBL/GenBank/DDBJ whole genome shotgun (WGS) entry which is preliminary data.</text>
</comment>
<dbReference type="InterPro" id="IPR006365">
    <property type="entry name" value="Cbl_synth_CobL"/>
</dbReference>
<dbReference type="PANTHER" id="PTHR43182">
    <property type="entry name" value="COBALT-PRECORRIN-6B C(15)-METHYLTRANSFERASE (DECARBOXYLATING)"/>
    <property type="match status" value="1"/>
</dbReference>
<evidence type="ECO:0000259" key="6">
    <source>
        <dbReference type="Pfam" id="PF00590"/>
    </source>
</evidence>
<dbReference type="PIRSF" id="PIRSF036428">
    <property type="entry name" value="CobL"/>
    <property type="match status" value="1"/>
</dbReference>
<dbReference type="SUPFAM" id="SSF53790">
    <property type="entry name" value="Tetrapyrrole methylase"/>
    <property type="match status" value="1"/>
</dbReference>
<dbReference type="NCBIfam" id="TIGR02469">
    <property type="entry name" value="CbiT"/>
    <property type="match status" value="1"/>
</dbReference>
<dbReference type="EMBL" id="JAELXT010000006">
    <property type="protein sequence ID" value="MBJ6125365.1"/>
    <property type="molecule type" value="Genomic_DNA"/>
</dbReference>
<dbReference type="InterPro" id="IPR050714">
    <property type="entry name" value="Cobalamin_biosynth_MTase"/>
</dbReference>
<dbReference type="InterPro" id="IPR012818">
    <property type="entry name" value="CbiE"/>
</dbReference>
<proteinExistence type="predicted"/>
<sequence length="418" mass="44272">MRMRPFSPKSEAESSMTKAPWLTIIGIGEDGRAGLSPASLAALDRAEFVIGGARHLELAAPLSMQAQTWPSPFAEGYPMILARRGQPTCVLATGDPFHYGVGAELARLVPADEIVCHPQPSAFSLAAARMGWSLPDCDCVSLHGRALERIVPHLQPGARILALSWDGSTPEQLAELLKARGMGASTVTVLEAMGGPRERVRHAAASTFGITDIDPLNTIAVEVVAATDARIVTLASGLPDAWFENDGQLTKAEMRALTLAALAPKAGELLWDIGLGAGSVGIEWCLRHPRNRCIGIEERPERAERARRNAQELGATALDIRIGQAPDALADLPAPDAVFIGGGASEPGVFDAAWTALKPGGRLVVNAVTLETETLLGALYAKHGGSMRRLALSRLEAVGGMHGWRAAMPVTQWVVTKP</sequence>
<dbReference type="InterPro" id="IPR014008">
    <property type="entry name" value="Cbl_synth_MTase_CbiT"/>
</dbReference>
<organism evidence="7 8">
    <name type="scientific">Microvirga splendida</name>
    <dbReference type="NCBI Taxonomy" id="2795727"/>
    <lineage>
        <taxon>Bacteria</taxon>
        <taxon>Pseudomonadati</taxon>
        <taxon>Pseudomonadota</taxon>
        <taxon>Alphaproteobacteria</taxon>
        <taxon>Hyphomicrobiales</taxon>
        <taxon>Methylobacteriaceae</taxon>
        <taxon>Microvirga</taxon>
    </lineage>
</organism>
<evidence type="ECO:0000256" key="3">
    <source>
        <dbReference type="ARBA" id="ARBA00022603"/>
    </source>
</evidence>
<dbReference type="PANTHER" id="PTHR43182:SF1">
    <property type="entry name" value="COBALT-PRECORRIN-7 C(5)-METHYLTRANSFERASE"/>
    <property type="match status" value="1"/>
</dbReference>
<dbReference type="InterPro" id="IPR014777">
    <property type="entry name" value="4pyrrole_Mease_sub1"/>
</dbReference>
<evidence type="ECO:0000256" key="5">
    <source>
        <dbReference type="ARBA" id="ARBA00022691"/>
    </source>
</evidence>
<keyword evidence="2" id="KW-0169">Cobalamin biosynthesis</keyword>
<accession>A0ABS0XZ75</accession>
<comment type="pathway">
    <text evidence="1">Cofactor biosynthesis; adenosylcobalamin biosynthesis.</text>
</comment>
<name>A0ABS0XZ75_9HYPH</name>
<dbReference type="InterPro" id="IPR029063">
    <property type="entry name" value="SAM-dependent_MTases_sf"/>
</dbReference>
<gene>
    <name evidence="7" type="primary">cbiE</name>
    <name evidence="7" type="ORF">JAO75_08065</name>
</gene>
<dbReference type="SUPFAM" id="SSF53335">
    <property type="entry name" value="S-adenosyl-L-methionine-dependent methyltransferases"/>
    <property type="match status" value="1"/>
</dbReference>
<evidence type="ECO:0000256" key="4">
    <source>
        <dbReference type="ARBA" id="ARBA00022679"/>
    </source>
</evidence>
<feature type="domain" description="Tetrapyrrole methylase" evidence="6">
    <location>
        <begin position="22"/>
        <end position="204"/>
    </location>
</feature>
<protein>
    <submittedName>
        <fullName evidence="7">Precorrin-6y C5,15-methyltransferase (Decarboxylating) subunit CbiE</fullName>
    </submittedName>
</protein>